<evidence type="ECO:0000313" key="1">
    <source>
        <dbReference type="EMBL" id="KIU21047.1"/>
    </source>
</evidence>
<sequence>MLLYQGISLFYIAFMIHMSRRKRENRLQYYVLLQNVIFNVIKNA</sequence>
<comment type="caution">
    <text evidence="1">The sequence shown here is derived from an EMBL/GenBank/DDBJ whole genome shotgun (WGS) entry which is preliminary data.</text>
</comment>
<dbReference type="PATRIC" id="fig|137591.25.peg.775"/>
<name>A0A0D1LRA7_9LACO</name>
<protein>
    <submittedName>
        <fullName evidence="1">Uncharacterized protein</fullName>
    </submittedName>
</protein>
<dbReference type="EMBL" id="JWHU01000012">
    <property type="protein sequence ID" value="KIU21047.1"/>
    <property type="molecule type" value="Genomic_DNA"/>
</dbReference>
<organism evidence="1 2">
    <name type="scientific">Weissella cibaria</name>
    <dbReference type="NCBI Taxonomy" id="137591"/>
    <lineage>
        <taxon>Bacteria</taxon>
        <taxon>Bacillati</taxon>
        <taxon>Bacillota</taxon>
        <taxon>Bacilli</taxon>
        <taxon>Lactobacillales</taxon>
        <taxon>Lactobacillaceae</taxon>
        <taxon>Weissella</taxon>
    </lineage>
</organism>
<reference evidence="1" key="1">
    <citation type="journal article" date="2015" name="Microbiology (Mosc.)">
        <title>Genomics of the Weissella cibaria species with an examination of its metabolic traits.</title>
        <authorList>
            <person name="Lynch K.M."/>
            <person name="Lucid A."/>
            <person name="Arendt E.K."/>
            <person name="Sleator R.D."/>
            <person name="Lucey B."/>
            <person name="Coffey A."/>
        </authorList>
    </citation>
    <scope>NUCLEOTIDE SEQUENCE [LARGE SCALE GENOMIC DNA]</scope>
    <source>
        <strain evidence="1">MG1</strain>
    </source>
</reference>
<gene>
    <name evidence="1" type="ORF">QX99_00803</name>
</gene>
<proteinExistence type="predicted"/>
<evidence type="ECO:0000313" key="2">
    <source>
        <dbReference type="Proteomes" id="UP000032287"/>
    </source>
</evidence>
<keyword evidence="2" id="KW-1185">Reference proteome</keyword>
<accession>A0A0D1LRA7</accession>
<dbReference type="Proteomes" id="UP000032287">
    <property type="component" value="Unassembled WGS sequence"/>
</dbReference>
<dbReference type="AlphaFoldDB" id="A0A0D1LRA7"/>